<dbReference type="Pfam" id="PF00483">
    <property type="entry name" value="NTP_transferase"/>
    <property type="match status" value="1"/>
</dbReference>
<organism evidence="2 3">
    <name type="scientific">Micromonospora coxensis</name>
    <dbReference type="NCBI Taxonomy" id="356852"/>
    <lineage>
        <taxon>Bacteria</taxon>
        <taxon>Bacillati</taxon>
        <taxon>Actinomycetota</taxon>
        <taxon>Actinomycetes</taxon>
        <taxon>Micromonosporales</taxon>
        <taxon>Micromonosporaceae</taxon>
        <taxon>Micromonospora</taxon>
    </lineage>
</organism>
<evidence type="ECO:0000313" key="2">
    <source>
        <dbReference type="EMBL" id="SCG76288.1"/>
    </source>
</evidence>
<dbReference type="Gene3D" id="3.90.550.10">
    <property type="entry name" value="Spore Coat Polysaccharide Biosynthesis Protein SpsA, Chain A"/>
    <property type="match status" value="1"/>
</dbReference>
<evidence type="ECO:0000259" key="1">
    <source>
        <dbReference type="Pfam" id="PF00483"/>
    </source>
</evidence>
<keyword evidence="3" id="KW-1185">Reference proteome</keyword>
<dbReference type="GO" id="GO:0016740">
    <property type="term" value="F:transferase activity"/>
    <property type="evidence" value="ECO:0007669"/>
    <property type="project" value="UniProtKB-KW"/>
</dbReference>
<dbReference type="InterPro" id="IPR050486">
    <property type="entry name" value="Mannose-1P_guanyltransferase"/>
</dbReference>
<name>A0A1C5K0M2_9ACTN</name>
<accession>A0A1C5K0M2</accession>
<proteinExistence type="predicted"/>
<protein>
    <submittedName>
        <fullName evidence="2">Nucleotidyl transferase</fullName>
    </submittedName>
</protein>
<dbReference type="Proteomes" id="UP000198215">
    <property type="component" value="Chromosome I"/>
</dbReference>
<gene>
    <name evidence="2" type="ORF">GA0070614_5886</name>
</gene>
<dbReference type="PANTHER" id="PTHR22572">
    <property type="entry name" value="SUGAR-1-PHOSPHATE GUANYL TRANSFERASE"/>
    <property type="match status" value="1"/>
</dbReference>
<evidence type="ECO:0000313" key="3">
    <source>
        <dbReference type="Proteomes" id="UP000198215"/>
    </source>
</evidence>
<dbReference type="EMBL" id="LT607753">
    <property type="protein sequence ID" value="SCG76288.1"/>
    <property type="molecule type" value="Genomic_DNA"/>
</dbReference>
<dbReference type="InterPro" id="IPR029044">
    <property type="entry name" value="Nucleotide-diphossugar_trans"/>
</dbReference>
<dbReference type="AlphaFoldDB" id="A0A1C5K0M2"/>
<dbReference type="InterPro" id="IPR005835">
    <property type="entry name" value="NTP_transferase_dom"/>
</dbReference>
<reference evidence="3" key="1">
    <citation type="submission" date="2016-06" db="EMBL/GenBank/DDBJ databases">
        <authorList>
            <person name="Varghese N."/>
            <person name="Submissions Spin"/>
        </authorList>
    </citation>
    <scope>NUCLEOTIDE SEQUENCE [LARGE SCALE GENOMIC DNA]</scope>
    <source>
        <strain evidence="3">DSM 45161</strain>
    </source>
</reference>
<sequence length="267" mass="29781">MHAIVLVGGKATRLWPRTRSQPKALVKIGQYPILEIIIRRLRDCGFDRITLCIAHLGEMIRREFGDGRHLGVTVDYCTEERPLGTAAPLHLVPEWTTPAVVMNGDILTTVDFADLYRRHTTSGNLLTVAYHQSVLCAGVGVLQVRDGLVQQIWEKPHVEWNISAGVYVADPRVLDYIPRSDAADMPGLINALLADGRQVTGYGFRGQWYDIGTPFRYQKAMKEFLAHPDRYLTADASRRANGAGHRVEVALEPDGDRLSVAELSPWS</sequence>
<dbReference type="SUPFAM" id="SSF53448">
    <property type="entry name" value="Nucleotide-diphospho-sugar transferases"/>
    <property type="match status" value="1"/>
</dbReference>
<keyword evidence="2" id="KW-0808">Transferase</keyword>
<dbReference type="OrthoDB" id="9801810at2"/>
<feature type="domain" description="Nucleotidyl transferase" evidence="1">
    <location>
        <begin position="3"/>
        <end position="224"/>
    </location>
</feature>
<dbReference type="RefSeq" id="WP_088978932.1">
    <property type="nucleotide sequence ID" value="NZ_LT607753.1"/>
</dbReference>